<feature type="region of interest" description="Disordered" evidence="1">
    <location>
        <begin position="1"/>
        <end position="44"/>
    </location>
</feature>
<gene>
    <name evidence="2" type="ORF">TPAB3V08_LOCUS7448</name>
</gene>
<name>A0ABN7NXQ9_TIMPD</name>
<evidence type="ECO:0000256" key="1">
    <source>
        <dbReference type="SAM" id="MobiDB-lite"/>
    </source>
</evidence>
<keyword evidence="3" id="KW-1185">Reference proteome</keyword>
<dbReference type="InterPro" id="IPR013947">
    <property type="entry name" value="Mediator_Med14"/>
</dbReference>
<comment type="caution">
    <text evidence="2">The sequence shown here is derived from an EMBL/GenBank/DDBJ whole genome shotgun (WGS) entry which is preliminary data.</text>
</comment>
<dbReference type="PANTHER" id="PTHR12809">
    <property type="entry name" value="MEDIATOR COMPLEX SUBUNIT"/>
    <property type="match status" value="1"/>
</dbReference>
<evidence type="ECO:0000313" key="2">
    <source>
        <dbReference type="EMBL" id="CAG2060492.1"/>
    </source>
</evidence>
<protein>
    <submittedName>
        <fullName evidence="2">Uncharacterized protein</fullName>
    </submittedName>
</protein>
<evidence type="ECO:0000313" key="3">
    <source>
        <dbReference type="Proteomes" id="UP001153148"/>
    </source>
</evidence>
<dbReference type="EMBL" id="CAJPIN010012536">
    <property type="protein sequence ID" value="CAG2060492.1"/>
    <property type="molecule type" value="Genomic_DNA"/>
</dbReference>
<reference evidence="2" key="1">
    <citation type="submission" date="2021-03" db="EMBL/GenBank/DDBJ databases">
        <authorList>
            <person name="Tran Van P."/>
        </authorList>
    </citation>
    <scope>NUCLEOTIDE SEQUENCE</scope>
</reference>
<dbReference type="PANTHER" id="PTHR12809:SF2">
    <property type="entry name" value="MEDIATOR OF RNA POLYMERASE II TRANSCRIPTION SUBUNIT 14"/>
    <property type="match status" value="1"/>
</dbReference>
<accession>A0ABN7NXQ9</accession>
<proteinExistence type="predicted"/>
<sequence>MTSPAASNWPGSPSMPRPSPARPGQSPGGTGHPSMHSPQTDLKIGSHLSRVLPQRSWAGAVPTLLTHEALDLLCSPSPHPQGLPGPELSPLERFLGCVYMRRQLQRFIQSEECKDVLFAPHSLLRSSDRMKPGSRD</sequence>
<feature type="non-terminal residue" evidence="2">
    <location>
        <position position="136"/>
    </location>
</feature>
<dbReference type="Proteomes" id="UP001153148">
    <property type="component" value="Unassembled WGS sequence"/>
</dbReference>
<organism evidence="2 3">
    <name type="scientific">Timema podura</name>
    <name type="common">Walking stick</name>
    <dbReference type="NCBI Taxonomy" id="61482"/>
    <lineage>
        <taxon>Eukaryota</taxon>
        <taxon>Metazoa</taxon>
        <taxon>Ecdysozoa</taxon>
        <taxon>Arthropoda</taxon>
        <taxon>Hexapoda</taxon>
        <taxon>Insecta</taxon>
        <taxon>Pterygota</taxon>
        <taxon>Neoptera</taxon>
        <taxon>Polyneoptera</taxon>
        <taxon>Phasmatodea</taxon>
        <taxon>Timematodea</taxon>
        <taxon>Timematoidea</taxon>
        <taxon>Timematidae</taxon>
        <taxon>Timema</taxon>
    </lineage>
</organism>